<dbReference type="KEGG" id="aee:IM676_15945"/>
<feature type="compositionally biased region" description="Basic and acidic residues" evidence="2">
    <location>
        <begin position="36"/>
        <end position="45"/>
    </location>
</feature>
<keyword evidence="4" id="KW-1185">Reference proteome</keyword>
<keyword evidence="1" id="KW-0175">Coiled coil</keyword>
<evidence type="ECO:0000256" key="1">
    <source>
        <dbReference type="SAM" id="Coils"/>
    </source>
</evidence>
<protein>
    <submittedName>
        <fullName evidence="3">Uncharacterized protein</fullName>
    </submittedName>
</protein>
<evidence type="ECO:0000313" key="3">
    <source>
        <dbReference type="EMBL" id="QOV22161.1"/>
    </source>
</evidence>
<dbReference type="RefSeq" id="WP_200987797.1">
    <property type="nucleotide sequence ID" value="NZ_CP063311.1"/>
</dbReference>
<accession>A0A7S6RC06</accession>
<name>A0A7S6RC06_9CYAN</name>
<dbReference type="EMBL" id="CP063311">
    <property type="protein sequence ID" value="QOV22161.1"/>
    <property type="molecule type" value="Genomic_DNA"/>
</dbReference>
<feature type="region of interest" description="Disordered" evidence="2">
    <location>
        <begin position="36"/>
        <end position="56"/>
    </location>
</feature>
<evidence type="ECO:0000313" key="4">
    <source>
        <dbReference type="Proteomes" id="UP000593846"/>
    </source>
</evidence>
<dbReference type="AlphaFoldDB" id="A0A7S6RC06"/>
<sequence length="190" mass="21843">MVKKHLAELVQEEGEKLTPMENQSVIEVKAEKVTEETGVKTEELPQTKPELTPMTIPSKNDLEIAVQKLKQTLEEYQNKEKILQQQIVDLQSALYEKQVLTEKLTKELHEAKQTALQLAEANSQLIAESNSTVQVKHKNSPTPAKQEKSAIQVKEKYNPANYIKSRRIPEHLIERKKPDDNFAENTWLYD</sequence>
<feature type="coiled-coil region" evidence="1">
    <location>
        <begin position="59"/>
        <end position="128"/>
    </location>
</feature>
<dbReference type="Proteomes" id="UP000593846">
    <property type="component" value="Chromosome"/>
</dbReference>
<feature type="region of interest" description="Disordered" evidence="2">
    <location>
        <begin position="132"/>
        <end position="152"/>
    </location>
</feature>
<gene>
    <name evidence="3" type="ORF">IM676_15945</name>
</gene>
<evidence type="ECO:0000256" key="2">
    <source>
        <dbReference type="SAM" id="MobiDB-lite"/>
    </source>
</evidence>
<reference evidence="4" key="1">
    <citation type="submission" date="2020-10" db="EMBL/GenBank/DDBJ databases">
        <title>Genome-based taxonomic classification of the species Anabaenopsis elenkinii.</title>
        <authorList>
            <person name="Delbaje E."/>
            <person name="Andreote A.P.D."/>
            <person name="Pellegrinetti T.A."/>
            <person name="Cruz R.B."/>
            <person name="Branco L.H.Z."/>
            <person name="Fiore M.F."/>
        </authorList>
    </citation>
    <scope>NUCLEOTIDE SEQUENCE [LARGE SCALE GENOMIC DNA]</scope>
    <source>
        <strain evidence="4">CCIBt3563</strain>
    </source>
</reference>
<proteinExistence type="predicted"/>
<organism evidence="3 4">
    <name type="scientific">Anabaenopsis elenkinii CCIBt3563</name>
    <dbReference type="NCBI Taxonomy" id="2779889"/>
    <lineage>
        <taxon>Bacteria</taxon>
        <taxon>Bacillati</taxon>
        <taxon>Cyanobacteriota</taxon>
        <taxon>Cyanophyceae</taxon>
        <taxon>Nostocales</taxon>
        <taxon>Nodulariaceae</taxon>
        <taxon>Anabaenopsis</taxon>
    </lineage>
</organism>